<dbReference type="VEuPathDB" id="FungiDB:ASPCADRAFT_404904"/>
<sequence>MADLSKVMFTDSLREQDKLVIPIDQIESAMNLPPHGLGGNMILQISDTTVLKVGWRVKMAEAEALILLAAKTNVPVPKVLGAYMIGDIGFILMTKIEGKMLASCLETMSREELQAIARQLESHNLE</sequence>
<dbReference type="OrthoDB" id="413079at2759"/>
<dbReference type="EMBL" id="KV907498">
    <property type="protein sequence ID" value="OOF96366.1"/>
    <property type="molecule type" value="Genomic_DNA"/>
</dbReference>
<proteinExistence type="predicted"/>
<dbReference type="OMA" id="CYLSEMR"/>
<evidence type="ECO:0000313" key="2">
    <source>
        <dbReference type="Proteomes" id="UP000188318"/>
    </source>
</evidence>
<keyword evidence="2" id="KW-1185">Reference proteome</keyword>
<accession>A0A1R3RPF5</accession>
<organism evidence="1 2">
    <name type="scientific">Aspergillus carbonarius (strain ITEM 5010)</name>
    <dbReference type="NCBI Taxonomy" id="602072"/>
    <lineage>
        <taxon>Eukaryota</taxon>
        <taxon>Fungi</taxon>
        <taxon>Dikarya</taxon>
        <taxon>Ascomycota</taxon>
        <taxon>Pezizomycotina</taxon>
        <taxon>Eurotiomycetes</taxon>
        <taxon>Eurotiomycetidae</taxon>
        <taxon>Eurotiales</taxon>
        <taxon>Aspergillaceae</taxon>
        <taxon>Aspergillus</taxon>
        <taxon>Aspergillus subgen. Circumdati</taxon>
    </lineage>
</organism>
<gene>
    <name evidence="1" type="ORF">ASPCADRAFT_404904</name>
</gene>
<protein>
    <recommendedName>
        <fullName evidence="3">Aminoglycoside phosphotransferase domain-containing protein</fullName>
    </recommendedName>
</protein>
<dbReference type="STRING" id="602072.A0A1R3RPF5"/>
<reference evidence="2" key="1">
    <citation type="journal article" date="2017" name="Genome Biol.">
        <title>Comparative genomics reveals high biological diversity and specific adaptations in the industrially and medically important fungal genus Aspergillus.</title>
        <authorList>
            <person name="de Vries R.P."/>
            <person name="Riley R."/>
            <person name="Wiebenga A."/>
            <person name="Aguilar-Osorio G."/>
            <person name="Amillis S."/>
            <person name="Uchima C.A."/>
            <person name="Anderluh G."/>
            <person name="Asadollahi M."/>
            <person name="Askin M."/>
            <person name="Barry K."/>
            <person name="Battaglia E."/>
            <person name="Bayram O."/>
            <person name="Benocci T."/>
            <person name="Braus-Stromeyer S.A."/>
            <person name="Caldana C."/>
            <person name="Canovas D."/>
            <person name="Cerqueira G.C."/>
            <person name="Chen F."/>
            <person name="Chen W."/>
            <person name="Choi C."/>
            <person name="Clum A."/>
            <person name="Dos Santos R.A."/>
            <person name="Damasio A.R."/>
            <person name="Diallinas G."/>
            <person name="Emri T."/>
            <person name="Fekete E."/>
            <person name="Flipphi M."/>
            <person name="Freyberg S."/>
            <person name="Gallo A."/>
            <person name="Gournas C."/>
            <person name="Habgood R."/>
            <person name="Hainaut M."/>
            <person name="Harispe M.L."/>
            <person name="Henrissat B."/>
            <person name="Hilden K.S."/>
            <person name="Hope R."/>
            <person name="Hossain A."/>
            <person name="Karabika E."/>
            <person name="Karaffa L."/>
            <person name="Karanyi Z."/>
            <person name="Krasevec N."/>
            <person name="Kuo A."/>
            <person name="Kusch H."/>
            <person name="LaButti K."/>
            <person name="Lagendijk E.L."/>
            <person name="Lapidus A."/>
            <person name="Levasseur A."/>
            <person name="Lindquist E."/>
            <person name="Lipzen A."/>
            <person name="Logrieco A.F."/>
            <person name="MacCabe A."/>
            <person name="Maekelae M.R."/>
            <person name="Malavazi I."/>
            <person name="Melin P."/>
            <person name="Meyer V."/>
            <person name="Mielnichuk N."/>
            <person name="Miskei M."/>
            <person name="Molnar A.P."/>
            <person name="Mule G."/>
            <person name="Ngan C.Y."/>
            <person name="Orejas M."/>
            <person name="Orosz E."/>
            <person name="Ouedraogo J.P."/>
            <person name="Overkamp K.M."/>
            <person name="Park H.-S."/>
            <person name="Perrone G."/>
            <person name="Piumi F."/>
            <person name="Punt P.J."/>
            <person name="Ram A.F."/>
            <person name="Ramon A."/>
            <person name="Rauscher S."/>
            <person name="Record E."/>
            <person name="Riano-Pachon D.M."/>
            <person name="Robert V."/>
            <person name="Roehrig J."/>
            <person name="Ruller R."/>
            <person name="Salamov A."/>
            <person name="Salih N.S."/>
            <person name="Samson R.A."/>
            <person name="Sandor E."/>
            <person name="Sanguinetti M."/>
            <person name="Schuetze T."/>
            <person name="Sepcic K."/>
            <person name="Shelest E."/>
            <person name="Sherlock G."/>
            <person name="Sophianopoulou V."/>
            <person name="Squina F.M."/>
            <person name="Sun H."/>
            <person name="Susca A."/>
            <person name="Todd R.B."/>
            <person name="Tsang A."/>
            <person name="Unkles S.E."/>
            <person name="van de Wiele N."/>
            <person name="van Rossen-Uffink D."/>
            <person name="Oliveira J.V."/>
            <person name="Vesth T.C."/>
            <person name="Visser J."/>
            <person name="Yu J.-H."/>
            <person name="Zhou M."/>
            <person name="Andersen M.R."/>
            <person name="Archer D.B."/>
            <person name="Baker S.E."/>
            <person name="Benoit I."/>
            <person name="Brakhage A.A."/>
            <person name="Braus G.H."/>
            <person name="Fischer R."/>
            <person name="Frisvad J.C."/>
            <person name="Goldman G.H."/>
            <person name="Houbraken J."/>
            <person name="Oakley B."/>
            <person name="Pocsi I."/>
            <person name="Scazzocchio C."/>
            <person name="Seiboth B."/>
            <person name="vanKuyk P.A."/>
            <person name="Wortman J."/>
            <person name="Dyer P.S."/>
            <person name="Grigoriev I.V."/>
        </authorList>
    </citation>
    <scope>NUCLEOTIDE SEQUENCE [LARGE SCALE GENOMIC DNA]</scope>
    <source>
        <strain evidence="2">ITEM 5010</strain>
    </source>
</reference>
<dbReference type="AlphaFoldDB" id="A0A1R3RPF5"/>
<name>A0A1R3RPF5_ASPC5</name>
<evidence type="ECO:0008006" key="3">
    <source>
        <dbReference type="Google" id="ProtNLM"/>
    </source>
</evidence>
<evidence type="ECO:0000313" key="1">
    <source>
        <dbReference type="EMBL" id="OOF96366.1"/>
    </source>
</evidence>
<dbReference type="InterPro" id="IPR011009">
    <property type="entry name" value="Kinase-like_dom_sf"/>
</dbReference>
<dbReference type="SUPFAM" id="SSF56112">
    <property type="entry name" value="Protein kinase-like (PK-like)"/>
    <property type="match status" value="1"/>
</dbReference>
<dbReference type="Proteomes" id="UP000188318">
    <property type="component" value="Unassembled WGS sequence"/>
</dbReference>